<dbReference type="AlphaFoldDB" id="A0A5N0UWT5"/>
<dbReference type="RefSeq" id="WP_144749011.1">
    <property type="nucleotide sequence ID" value="NZ_VMNW02000039.1"/>
</dbReference>
<dbReference type="OrthoDB" id="3638412at2"/>
<gene>
    <name evidence="1" type="ORF">FPZ12_024170</name>
</gene>
<name>A0A5N0UWT5_9PSEU</name>
<accession>A0A5N0UWT5</accession>
<organism evidence="1 2">
    <name type="scientific">Amycolatopsis acidicola</name>
    <dbReference type="NCBI Taxonomy" id="2596893"/>
    <lineage>
        <taxon>Bacteria</taxon>
        <taxon>Bacillati</taxon>
        <taxon>Actinomycetota</taxon>
        <taxon>Actinomycetes</taxon>
        <taxon>Pseudonocardiales</taxon>
        <taxon>Pseudonocardiaceae</taxon>
        <taxon>Amycolatopsis</taxon>
    </lineage>
</organism>
<proteinExistence type="predicted"/>
<evidence type="ECO:0000313" key="1">
    <source>
        <dbReference type="EMBL" id="KAA9157743.1"/>
    </source>
</evidence>
<keyword evidence="2" id="KW-1185">Reference proteome</keyword>
<dbReference type="EMBL" id="VMNW02000039">
    <property type="protein sequence ID" value="KAA9157743.1"/>
    <property type="molecule type" value="Genomic_DNA"/>
</dbReference>
<sequence>MSTTRPVTLAATLATTVRALRGINPAASPSLGKLRDSGWQLVQLTGGLTDLVTMLAEHTGHHLRHPSQVHRTDGTPDTAALARGCRDHRALRASR</sequence>
<dbReference type="Proteomes" id="UP000319769">
    <property type="component" value="Unassembled WGS sequence"/>
</dbReference>
<protein>
    <submittedName>
        <fullName evidence="1">Uncharacterized protein</fullName>
    </submittedName>
</protein>
<evidence type="ECO:0000313" key="2">
    <source>
        <dbReference type="Proteomes" id="UP000319769"/>
    </source>
</evidence>
<comment type="caution">
    <text evidence="1">The sequence shown here is derived from an EMBL/GenBank/DDBJ whole genome shotgun (WGS) entry which is preliminary data.</text>
</comment>
<reference evidence="1" key="1">
    <citation type="submission" date="2019-09" db="EMBL/GenBank/DDBJ databases">
        <authorList>
            <person name="Teo W.F.A."/>
            <person name="Duangmal K."/>
        </authorList>
    </citation>
    <scope>NUCLEOTIDE SEQUENCE [LARGE SCALE GENOMIC DNA]</scope>
    <source>
        <strain evidence="1">K81G1</strain>
    </source>
</reference>